<dbReference type="Pfam" id="PF00908">
    <property type="entry name" value="dTDP_sugar_isom"/>
    <property type="match status" value="1"/>
</dbReference>
<evidence type="ECO:0000313" key="8">
    <source>
        <dbReference type="EMBL" id="VEJ50169.1"/>
    </source>
</evidence>
<feature type="active site" description="Proton acceptor" evidence="5">
    <location>
        <position position="61"/>
    </location>
</feature>
<dbReference type="CDD" id="cd00438">
    <property type="entry name" value="cupin_RmlC"/>
    <property type="match status" value="1"/>
</dbReference>
<evidence type="ECO:0000313" key="9">
    <source>
        <dbReference type="Proteomes" id="UP000272771"/>
    </source>
</evidence>
<dbReference type="SUPFAM" id="SSF51182">
    <property type="entry name" value="RmlC-like cupins"/>
    <property type="match status" value="1"/>
</dbReference>
<dbReference type="GO" id="GO:0008830">
    <property type="term" value="F:dTDP-4-dehydrorhamnose 3,5-epimerase activity"/>
    <property type="evidence" value="ECO:0007669"/>
    <property type="project" value="UniProtKB-UniRule"/>
</dbReference>
<evidence type="ECO:0000256" key="4">
    <source>
        <dbReference type="ARBA" id="ARBA00019595"/>
    </source>
</evidence>
<comment type="catalytic activity">
    <reaction evidence="1 7">
        <text>dTDP-4-dehydro-6-deoxy-alpha-D-glucose = dTDP-4-dehydro-beta-L-rhamnose</text>
        <dbReference type="Rhea" id="RHEA:16969"/>
        <dbReference type="ChEBI" id="CHEBI:57649"/>
        <dbReference type="ChEBI" id="CHEBI:62830"/>
        <dbReference type="EC" id="5.1.3.13"/>
    </reaction>
</comment>
<dbReference type="PANTHER" id="PTHR21047:SF2">
    <property type="entry name" value="THYMIDINE DIPHOSPHO-4-KETO-RHAMNOSE 3,5-EPIMERASE"/>
    <property type="match status" value="1"/>
</dbReference>
<comment type="similarity">
    <text evidence="7">Belongs to the dTDP-4-dehydrorhamnose 3,5-epimerase family.</text>
</comment>
<dbReference type="GO" id="GO:0019305">
    <property type="term" value="P:dTDP-rhamnose biosynthetic process"/>
    <property type="evidence" value="ECO:0007669"/>
    <property type="project" value="UniProtKB-UniRule"/>
</dbReference>
<dbReference type="InterPro" id="IPR011051">
    <property type="entry name" value="RmlC_Cupin_sf"/>
</dbReference>
<comment type="pathway">
    <text evidence="7">Carbohydrate biosynthesis; dTDP-L-rhamnose biosynthesis.</text>
</comment>
<evidence type="ECO:0000256" key="7">
    <source>
        <dbReference type="RuleBase" id="RU364069"/>
    </source>
</evidence>
<dbReference type="NCBIfam" id="TIGR01221">
    <property type="entry name" value="rmlC"/>
    <property type="match status" value="1"/>
</dbReference>
<dbReference type="AlphaFoldDB" id="A0A3S4ZK00"/>
<dbReference type="GO" id="GO:0005829">
    <property type="term" value="C:cytosol"/>
    <property type="evidence" value="ECO:0007669"/>
    <property type="project" value="TreeGrafter"/>
</dbReference>
<accession>A0A3S4ZK00</accession>
<organism evidence="8 9">
    <name type="scientific">Neisseria weaveri</name>
    <dbReference type="NCBI Taxonomy" id="28091"/>
    <lineage>
        <taxon>Bacteria</taxon>
        <taxon>Pseudomonadati</taxon>
        <taxon>Pseudomonadota</taxon>
        <taxon>Betaproteobacteria</taxon>
        <taxon>Neisseriales</taxon>
        <taxon>Neisseriaceae</taxon>
        <taxon>Neisseria</taxon>
    </lineage>
</organism>
<protein>
    <recommendedName>
        <fullName evidence="4 7">dTDP-4-dehydrorhamnose 3,5-epimerase</fullName>
        <ecNumber evidence="3 7">5.1.3.13</ecNumber>
    </recommendedName>
    <alternativeName>
        <fullName evidence="7">Thymidine diphospho-4-keto-rhamnose 3,5-epimerase</fullName>
    </alternativeName>
</protein>
<evidence type="ECO:0000256" key="3">
    <source>
        <dbReference type="ARBA" id="ARBA00012098"/>
    </source>
</evidence>
<sequence>MKIIDTCIPDVKILRPEIFTDERGCFMETFREAWFEQYVGRSRFVQENHSRSESGVLRGLHYQMTQPQGKLVRAVSGSVFDVAVDMRRSSPYFGKWAGGVLSAENGCQMWIPEGFAHGFCVIGSGPAELVYKCTDYYHPQSEQVLRWDDETVGINWPSACARILSDKDKAGRALADAVCFD</sequence>
<feature type="active site" description="Proton donor" evidence="5">
    <location>
        <position position="131"/>
    </location>
</feature>
<dbReference type="OrthoDB" id="9800680at2"/>
<gene>
    <name evidence="8" type="primary">rmlC</name>
    <name evidence="8" type="ORF">NCTC12742_00552</name>
</gene>
<evidence type="ECO:0000256" key="6">
    <source>
        <dbReference type="PIRSR" id="PIRSR600888-3"/>
    </source>
</evidence>
<evidence type="ECO:0000256" key="5">
    <source>
        <dbReference type="PIRSR" id="PIRSR600888-1"/>
    </source>
</evidence>
<comment type="function">
    <text evidence="2 7">Catalyzes the epimerization of the C3' and C5'positions of dTDP-6-deoxy-D-xylo-4-hexulose, forming dTDP-6-deoxy-L-lyxo-4-hexulose.</text>
</comment>
<dbReference type="PANTHER" id="PTHR21047">
    <property type="entry name" value="DTDP-6-DEOXY-D-GLUCOSE-3,5 EPIMERASE"/>
    <property type="match status" value="1"/>
</dbReference>
<name>A0A3S4ZK00_9NEIS</name>
<evidence type="ECO:0000256" key="2">
    <source>
        <dbReference type="ARBA" id="ARBA00001997"/>
    </source>
</evidence>
<dbReference type="InterPro" id="IPR000888">
    <property type="entry name" value="RmlC-like"/>
</dbReference>
<dbReference type="InterPro" id="IPR014710">
    <property type="entry name" value="RmlC-like_jellyroll"/>
</dbReference>
<keyword evidence="7 8" id="KW-0413">Isomerase</keyword>
<comment type="subunit">
    <text evidence="7">Homodimer.</text>
</comment>
<dbReference type="STRING" id="28091.SAMEA3174300_01174"/>
<dbReference type="GO" id="GO:0000271">
    <property type="term" value="P:polysaccharide biosynthetic process"/>
    <property type="evidence" value="ECO:0007669"/>
    <property type="project" value="TreeGrafter"/>
</dbReference>
<dbReference type="EMBL" id="LR134533">
    <property type="protein sequence ID" value="VEJ50169.1"/>
    <property type="molecule type" value="Genomic_DNA"/>
</dbReference>
<reference evidence="8 9" key="1">
    <citation type="submission" date="2018-12" db="EMBL/GenBank/DDBJ databases">
        <authorList>
            <consortium name="Pathogen Informatics"/>
        </authorList>
    </citation>
    <scope>NUCLEOTIDE SEQUENCE [LARGE SCALE GENOMIC DNA]</scope>
    <source>
        <strain evidence="8 9">NCTC12742</strain>
    </source>
</reference>
<keyword evidence="9" id="KW-1185">Reference proteome</keyword>
<evidence type="ECO:0000256" key="1">
    <source>
        <dbReference type="ARBA" id="ARBA00001298"/>
    </source>
</evidence>
<proteinExistence type="inferred from homology"/>
<dbReference type="RefSeq" id="WP_004282875.1">
    <property type="nucleotide sequence ID" value="NZ_CAUJRG010000004.1"/>
</dbReference>
<feature type="site" description="Participates in a stacking interaction with the thymidine ring of dTDP-4-oxo-6-deoxyglucose" evidence="6">
    <location>
        <position position="137"/>
    </location>
</feature>
<dbReference type="Proteomes" id="UP000272771">
    <property type="component" value="Chromosome"/>
</dbReference>
<dbReference type="Gene3D" id="2.60.120.10">
    <property type="entry name" value="Jelly Rolls"/>
    <property type="match status" value="1"/>
</dbReference>
<dbReference type="UniPathway" id="UPA00124"/>
<dbReference type="EC" id="5.1.3.13" evidence="3 7"/>